<evidence type="ECO:0008006" key="4">
    <source>
        <dbReference type="Google" id="ProtNLM"/>
    </source>
</evidence>
<evidence type="ECO:0000313" key="3">
    <source>
        <dbReference type="Proteomes" id="UP000609651"/>
    </source>
</evidence>
<evidence type="ECO:0000256" key="1">
    <source>
        <dbReference type="SAM" id="Phobius"/>
    </source>
</evidence>
<name>A0ABX1VG11_9PLAN</name>
<keyword evidence="1" id="KW-0472">Membrane</keyword>
<comment type="caution">
    <text evidence="2">The sequence shown here is derived from an EMBL/GenBank/DDBJ whole genome shotgun (WGS) entry which is preliminary data.</text>
</comment>
<organism evidence="2 3">
    <name type="scientific">Alienimonas chondri</name>
    <dbReference type="NCBI Taxonomy" id="2681879"/>
    <lineage>
        <taxon>Bacteria</taxon>
        <taxon>Pseudomonadati</taxon>
        <taxon>Planctomycetota</taxon>
        <taxon>Planctomycetia</taxon>
        <taxon>Planctomycetales</taxon>
        <taxon>Planctomycetaceae</taxon>
        <taxon>Alienimonas</taxon>
    </lineage>
</organism>
<keyword evidence="1" id="KW-1133">Transmembrane helix</keyword>
<proteinExistence type="predicted"/>
<dbReference type="RefSeq" id="WP_171188709.1">
    <property type="nucleotide sequence ID" value="NZ_WTPX01000118.1"/>
</dbReference>
<gene>
    <name evidence="2" type="ORF">LzC2_31550</name>
</gene>
<evidence type="ECO:0000313" key="2">
    <source>
        <dbReference type="EMBL" id="NNJ27058.1"/>
    </source>
</evidence>
<sequence length="106" mass="11637">MPPFPRFALSAVLCTTLFEGLTIAGRLLSGGSAAEWIEKTEPPLWLQVHHMFWAIPVAAIAWAAWERFPRVGAALGGIAMGLVASDLLHHFVVLPLWVGNTGWHWP</sequence>
<reference evidence="2 3" key="1">
    <citation type="journal article" date="2020" name="Syst. Appl. Microbiol.">
        <title>Alienimonas chondri sp. nov., a novel planctomycete isolated from the biofilm of the red alga Chondrus crispus.</title>
        <authorList>
            <person name="Vitorino I."/>
            <person name="Albuquerque L."/>
            <person name="Wiegand S."/>
            <person name="Kallscheuer N."/>
            <person name="da Costa M.S."/>
            <person name="Lobo-da-Cunha A."/>
            <person name="Jogler C."/>
            <person name="Lage O.M."/>
        </authorList>
    </citation>
    <scope>NUCLEOTIDE SEQUENCE [LARGE SCALE GENOMIC DNA]</scope>
    <source>
        <strain evidence="2 3">LzC2</strain>
    </source>
</reference>
<keyword evidence="1" id="KW-0812">Transmembrane</keyword>
<keyword evidence="3" id="KW-1185">Reference proteome</keyword>
<protein>
    <recommendedName>
        <fullName evidence="4">LexA-binding, inner membrane-associated hydrolase</fullName>
    </recommendedName>
</protein>
<accession>A0ABX1VG11</accession>
<feature type="transmembrane region" description="Helical" evidence="1">
    <location>
        <begin position="44"/>
        <end position="65"/>
    </location>
</feature>
<dbReference type="Proteomes" id="UP000609651">
    <property type="component" value="Unassembled WGS sequence"/>
</dbReference>
<feature type="transmembrane region" description="Helical" evidence="1">
    <location>
        <begin position="72"/>
        <end position="98"/>
    </location>
</feature>
<dbReference type="EMBL" id="WTPX01000118">
    <property type="protein sequence ID" value="NNJ27058.1"/>
    <property type="molecule type" value="Genomic_DNA"/>
</dbReference>